<dbReference type="SUPFAM" id="SSF47473">
    <property type="entry name" value="EF-hand"/>
    <property type="match status" value="1"/>
</dbReference>
<dbReference type="GO" id="GO:0005509">
    <property type="term" value="F:calcium ion binding"/>
    <property type="evidence" value="ECO:0007669"/>
    <property type="project" value="InterPro"/>
</dbReference>
<feature type="domain" description="EF-hand" evidence="1">
    <location>
        <begin position="150"/>
        <end position="185"/>
    </location>
</feature>
<dbReference type="Gene3D" id="1.10.238.10">
    <property type="entry name" value="EF-hand"/>
    <property type="match status" value="1"/>
</dbReference>
<dbReference type="PANTHER" id="PTHR37754:SF4">
    <property type="entry name" value="EF-HAND DOMAIN-CONTAINING PROTEIN"/>
    <property type="match status" value="1"/>
</dbReference>
<reference evidence="2 3" key="1">
    <citation type="submission" date="2017-09" db="EMBL/GenBank/DDBJ databases">
        <title>WGS assembly of Aquilegia coerulea Goldsmith.</title>
        <authorList>
            <person name="Hodges S."/>
            <person name="Kramer E."/>
            <person name="Nordborg M."/>
            <person name="Tomkins J."/>
            <person name="Borevitz J."/>
            <person name="Derieg N."/>
            <person name="Yan J."/>
            <person name="Mihaltcheva S."/>
            <person name="Hayes R.D."/>
            <person name="Rokhsar D."/>
        </authorList>
    </citation>
    <scope>NUCLEOTIDE SEQUENCE [LARGE SCALE GENOMIC DNA]</scope>
    <source>
        <strain evidence="3">cv. Goldsmith</strain>
    </source>
</reference>
<dbReference type="AlphaFoldDB" id="A0A2G5C186"/>
<protein>
    <recommendedName>
        <fullName evidence="1">EF-hand domain-containing protein</fullName>
    </recommendedName>
</protein>
<dbReference type="PANTHER" id="PTHR37754">
    <property type="entry name" value="CALCIUM ION-BINDING PROTEIN"/>
    <property type="match status" value="1"/>
</dbReference>
<dbReference type="OrthoDB" id="47513at2759"/>
<dbReference type="InterPro" id="IPR002048">
    <property type="entry name" value="EF_hand_dom"/>
</dbReference>
<dbReference type="SMART" id="SM00054">
    <property type="entry name" value="EFh"/>
    <property type="match status" value="1"/>
</dbReference>
<keyword evidence="3" id="KW-1185">Reference proteome</keyword>
<dbReference type="PROSITE" id="PS50222">
    <property type="entry name" value="EF_HAND_2"/>
    <property type="match status" value="1"/>
</dbReference>
<dbReference type="Proteomes" id="UP000230069">
    <property type="component" value="Unassembled WGS sequence"/>
</dbReference>
<proteinExistence type="predicted"/>
<name>A0A2G5C186_AQUCA</name>
<dbReference type="FunCoup" id="A0A2G5C186">
    <property type="interactions" value="1191"/>
</dbReference>
<dbReference type="EMBL" id="KZ305146">
    <property type="protein sequence ID" value="PIA25048.1"/>
    <property type="molecule type" value="Genomic_DNA"/>
</dbReference>
<accession>A0A2G5C186</accession>
<evidence type="ECO:0000313" key="3">
    <source>
        <dbReference type="Proteomes" id="UP000230069"/>
    </source>
</evidence>
<organism evidence="2 3">
    <name type="scientific">Aquilegia coerulea</name>
    <name type="common">Rocky mountain columbine</name>
    <dbReference type="NCBI Taxonomy" id="218851"/>
    <lineage>
        <taxon>Eukaryota</taxon>
        <taxon>Viridiplantae</taxon>
        <taxon>Streptophyta</taxon>
        <taxon>Embryophyta</taxon>
        <taxon>Tracheophyta</taxon>
        <taxon>Spermatophyta</taxon>
        <taxon>Magnoliopsida</taxon>
        <taxon>Ranunculales</taxon>
        <taxon>Ranunculaceae</taxon>
        <taxon>Thalictroideae</taxon>
        <taxon>Aquilegia</taxon>
    </lineage>
</organism>
<dbReference type="InterPro" id="IPR011992">
    <property type="entry name" value="EF-hand-dom_pair"/>
</dbReference>
<evidence type="ECO:0000313" key="2">
    <source>
        <dbReference type="EMBL" id="PIA25048.1"/>
    </source>
</evidence>
<gene>
    <name evidence="2" type="ORF">AQUCO_13200001v1</name>
</gene>
<evidence type="ECO:0000259" key="1">
    <source>
        <dbReference type="PROSITE" id="PS50222"/>
    </source>
</evidence>
<dbReference type="InParanoid" id="A0A2G5C186"/>
<sequence length="249" mass="27927">MKKKRISVKSGSCQIFSNISMFQAEATLQFRQNRKVSRASNLLEPALVPGRNGELNGRPNQIRRRKITRGFWLVLKLELNMGQVLATIQDNFQGKEWKQRQLRKITDRVFDRFKDEAGKANLAFEDLYIAVLLVYNDLNKHLPGPHFDPPTRAQVKAAIETYDVNLDGELDREEFAGFIKNLTSDMLSTVSQGLIIALVAAPTVALMTKRATEGVPGIGKVVQKIPSSVYASLVTLAIVFLQKEGKDIE</sequence>